<dbReference type="NCBIfam" id="TIGR01856">
    <property type="entry name" value="hisJ_fam"/>
    <property type="match status" value="1"/>
</dbReference>
<dbReference type="UniPathway" id="UPA00031">
    <property type="reaction ID" value="UER00013"/>
</dbReference>
<evidence type="ECO:0000256" key="7">
    <source>
        <dbReference type="ARBA" id="ARBA00049158"/>
    </source>
</evidence>
<proteinExistence type="inferred from homology"/>
<dbReference type="GO" id="GO:0004401">
    <property type="term" value="F:histidinol-phosphatase activity"/>
    <property type="evidence" value="ECO:0007669"/>
    <property type="project" value="UniProtKB-UniRule"/>
</dbReference>
<accession>E4T2G6</accession>
<dbReference type="InterPro" id="IPR010140">
    <property type="entry name" value="Histidinol_P_phosphatase_HisJ"/>
</dbReference>
<dbReference type="Proteomes" id="UP000008718">
    <property type="component" value="Chromosome"/>
</dbReference>
<evidence type="ECO:0000256" key="6">
    <source>
        <dbReference type="ARBA" id="ARBA00023102"/>
    </source>
</evidence>
<feature type="domain" description="PHP" evidence="9">
    <location>
        <begin position="6"/>
        <end position="208"/>
    </location>
</feature>
<dbReference type="CDD" id="cd12110">
    <property type="entry name" value="PHP_HisPPase_Hisj_like"/>
    <property type="match status" value="1"/>
</dbReference>
<dbReference type="STRING" id="694427.Palpr_0756"/>
<reference evidence="10 11" key="2">
    <citation type="journal article" date="2011" name="Stand. Genomic Sci.">
        <title>Complete genome sequence of Paludibacter propionicigenes type strain (WB4).</title>
        <authorList>
            <person name="Gronow S."/>
            <person name="Munk C."/>
            <person name="Lapidus A."/>
            <person name="Nolan M."/>
            <person name="Lucas S."/>
            <person name="Hammon N."/>
            <person name="Deshpande S."/>
            <person name="Cheng J.F."/>
            <person name="Tapia R."/>
            <person name="Han C."/>
            <person name="Goodwin L."/>
            <person name="Pitluck S."/>
            <person name="Liolios K."/>
            <person name="Ivanova N."/>
            <person name="Mavromatis K."/>
            <person name="Mikhailova N."/>
            <person name="Pati A."/>
            <person name="Chen A."/>
            <person name="Palaniappan K."/>
            <person name="Land M."/>
            <person name="Hauser L."/>
            <person name="Chang Y.J."/>
            <person name="Jeffries C.D."/>
            <person name="Brambilla E."/>
            <person name="Rohde M."/>
            <person name="Goker M."/>
            <person name="Detter J.C."/>
            <person name="Woyke T."/>
            <person name="Bristow J."/>
            <person name="Eisen J.A."/>
            <person name="Markowitz V."/>
            <person name="Hugenholtz P."/>
            <person name="Kyrpides N.C."/>
            <person name="Klenk H.P."/>
        </authorList>
    </citation>
    <scope>NUCLEOTIDE SEQUENCE [LARGE SCALE GENOMIC DNA]</scope>
    <source>
        <strain evidence="11">DSM 17365 / JCM 13257 / WB4</strain>
    </source>
</reference>
<evidence type="ECO:0000259" key="9">
    <source>
        <dbReference type="Pfam" id="PF02811"/>
    </source>
</evidence>
<dbReference type="KEGG" id="ppn:Palpr_0756"/>
<dbReference type="PANTHER" id="PTHR21039:SF0">
    <property type="entry name" value="HISTIDINOL-PHOSPHATASE"/>
    <property type="match status" value="1"/>
</dbReference>
<dbReference type="RefSeq" id="WP_013444279.1">
    <property type="nucleotide sequence ID" value="NC_014734.1"/>
</dbReference>
<evidence type="ECO:0000256" key="3">
    <source>
        <dbReference type="ARBA" id="ARBA00013085"/>
    </source>
</evidence>
<dbReference type="eggNOG" id="COG1387">
    <property type="taxonomic scope" value="Bacteria"/>
</dbReference>
<dbReference type="InterPro" id="IPR004013">
    <property type="entry name" value="PHP_dom"/>
</dbReference>
<comment type="catalytic activity">
    <reaction evidence="7 8">
        <text>L-histidinol phosphate + H2O = L-histidinol + phosphate</text>
        <dbReference type="Rhea" id="RHEA:14465"/>
        <dbReference type="ChEBI" id="CHEBI:15377"/>
        <dbReference type="ChEBI" id="CHEBI:43474"/>
        <dbReference type="ChEBI" id="CHEBI:57699"/>
        <dbReference type="ChEBI" id="CHEBI:57980"/>
        <dbReference type="EC" id="3.1.3.15"/>
    </reaction>
</comment>
<evidence type="ECO:0000256" key="4">
    <source>
        <dbReference type="ARBA" id="ARBA00022605"/>
    </source>
</evidence>
<evidence type="ECO:0000256" key="5">
    <source>
        <dbReference type="ARBA" id="ARBA00022801"/>
    </source>
</evidence>
<dbReference type="GO" id="GO:0000105">
    <property type="term" value="P:L-histidine biosynthetic process"/>
    <property type="evidence" value="ECO:0007669"/>
    <property type="project" value="UniProtKB-UniRule"/>
</dbReference>
<comment type="similarity">
    <text evidence="2 8">Belongs to the PHP hydrolase family. HisK subfamily.</text>
</comment>
<gene>
    <name evidence="10" type="ordered locus">Palpr_0756</name>
</gene>
<name>E4T2G6_PALPW</name>
<dbReference type="HOGENOM" id="CLU_054611_2_1_10"/>
<reference key="1">
    <citation type="submission" date="2010-11" db="EMBL/GenBank/DDBJ databases">
        <title>The complete genome of Paludibacter propionicigenes DSM 17365.</title>
        <authorList>
            <consortium name="US DOE Joint Genome Institute (JGI-PGF)"/>
            <person name="Lucas S."/>
            <person name="Copeland A."/>
            <person name="Lapidus A."/>
            <person name="Bruce D."/>
            <person name="Goodwin L."/>
            <person name="Pitluck S."/>
            <person name="Kyrpides N."/>
            <person name="Mavromatis K."/>
            <person name="Ivanova N."/>
            <person name="Munk A.C."/>
            <person name="Brettin T."/>
            <person name="Detter J.C."/>
            <person name="Han C."/>
            <person name="Tapia R."/>
            <person name="Land M."/>
            <person name="Hauser L."/>
            <person name="Markowitz V."/>
            <person name="Cheng J.-F."/>
            <person name="Hugenholtz P."/>
            <person name="Woyke T."/>
            <person name="Wu D."/>
            <person name="Gronow S."/>
            <person name="Wellnitz S."/>
            <person name="Brambilla E."/>
            <person name="Klenk H.-P."/>
            <person name="Eisen J.A."/>
        </authorList>
    </citation>
    <scope>NUCLEOTIDE SEQUENCE</scope>
    <source>
        <strain>WB4</strain>
    </source>
</reference>
<evidence type="ECO:0000256" key="8">
    <source>
        <dbReference type="RuleBase" id="RU366003"/>
    </source>
</evidence>
<keyword evidence="4 8" id="KW-0028">Amino-acid biosynthesis</keyword>
<evidence type="ECO:0000313" key="11">
    <source>
        <dbReference type="Proteomes" id="UP000008718"/>
    </source>
</evidence>
<dbReference type="InterPro" id="IPR016195">
    <property type="entry name" value="Pol/histidinol_Pase-like"/>
</dbReference>
<evidence type="ECO:0000256" key="1">
    <source>
        <dbReference type="ARBA" id="ARBA00004970"/>
    </source>
</evidence>
<dbReference type="Pfam" id="PF02811">
    <property type="entry name" value="PHP"/>
    <property type="match status" value="1"/>
</dbReference>
<sequence length="285" mass="33139">MYWSNYHSHCTFCDGRSPMEEFVKFAIAKGIRRYGFSSHAPLPFLTKWTMLEDDFADYQSEFYRLKDKYSECIELYIALEVDYIDNCSSINNEFFRDKFLDYSIGSIHYLDELSENNYWTIDGDFSEFDKGLNKLFGGDIKLATKRFYDVTSKMIQQGGFDIVGHLDKITLHGVNYRDFDTSSGWYKNLIGDVLQLIKNKGLVLEINTKSIAQKGVTFPQQEFYQLVNELNIPIVVNSDCHYPTNVIDGFELTYRKLEQAEFKAMHQYISGSWQAVEFNSEGLMG</sequence>
<dbReference type="EMBL" id="CP002345">
    <property type="protein sequence ID" value="ADQ78910.1"/>
    <property type="molecule type" value="Genomic_DNA"/>
</dbReference>
<dbReference type="SUPFAM" id="SSF89550">
    <property type="entry name" value="PHP domain-like"/>
    <property type="match status" value="1"/>
</dbReference>
<dbReference type="PANTHER" id="PTHR21039">
    <property type="entry name" value="HISTIDINOL PHOSPHATASE-RELATED"/>
    <property type="match status" value="1"/>
</dbReference>
<keyword evidence="5 8" id="KW-0378">Hydrolase</keyword>
<protein>
    <recommendedName>
        <fullName evidence="3 8">Histidinol-phosphatase</fullName>
        <shortName evidence="8">HolPase</shortName>
        <ecNumber evidence="3 8">3.1.3.15</ecNumber>
    </recommendedName>
</protein>
<dbReference type="OrthoDB" id="9775255at2"/>
<comment type="pathway">
    <text evidence="1 8">Amino-acid biosynthesis; L-histidine biosynthesis; L-histidine from 5-phospho-alpha-D-ribose 1-diphosphate: step 8/9.</text>
</comment>
<organism evidence="10 11">
    <name type="scientific">Paludibacter propionicigenes (strain DSM 17365 / JCM 13257 / WB4)</name>
    <dbReference type="NCBI Taxonomy" id="694427"/>
    <lineage>
        <taxon>Bacteria</taxon>
        <taxon>Pseudomonadati</taxon>
        <taxon>Bacteroidota</taxon>
        <taxon>Bacteroidia</taxon>
        <taxon>Bacteroidales</taxon>
        <taxon>Paludibacteraceae</taxon>
        <taxon>Paludibacter</taxon>
    </lineage>
</organism>
<dbReference type="Gene3D" id="3.20.20.140">
    <property type="entry name" value="Metal-dependent hydrolases"/>
    <property type="match status" value="1"/>
</dbReference>
<keyword evidence="6 8" id="KW-0368">Histidine biosynthesis</keyword>
<keyword evidence="11" id="KW-1185">Reference proteome</keyword>
<dbReference type="EC" id="3.1.3.15" evidence="3 8"/>
<evidence type="ECO:0000313" key="10">
    <source>
        <dbReference type="EMBL" id="ADQ78910.1"/>
    </source>
</evidence>
<dbReference type="AlphaFoldDB" id="E4T2G6"/>
<evidence type="ECO:0000256" key="2">
    <source>
        <dbReference type="ARBA" id="ARBA00009152"/>
    </source>
</evidence>
<dbReference type="GO" id="GO:0005737">
    <property type="term" value="C:cytoplasm"/>
    <property type="evidence" value="ECO:0007669"/>
    <property type="project" value="TreeGrafter"/>
</dbReference>